<protein>
    <submittedName>
        <fullName evidence="1">Uncharacterized protein</fullName>
    </submittedName>
</protein>
<name>A0A8S4A8M3_9EUPU</name>
<sequence>SYLEPFFEPNETESFLPPSPRFSFLNLLFLPDITSTWLVLASPPETIMSA</sequence>
<evidence type="ECO:0000313" key="2">
    <source>
        <dbReference type="Proteomes" id="UP000678393"/>
    </source>
</evidence>
<feature type="non-terminal residue" evidence="1">
    <location>
        <position position="1"/>
    </location>
</feature>
<proteinExistence type="predicted"/>
<comment type="caution">
    <text evidence="1">The sequence shown here is derived from an EMBL/GenBank/DDBJ whole genome shotgun (WGS) entry which is preliminary data.</text>
</comment>
<reference evidence="1" key="1">
    <citation type="submission" date="2021-04" db="EMBL/GenBank/DDBJ databases">
        <authorList>
            <consortium name="Molecular Ecology Group"/>
        </authorList>
    </citation>
    <scope>NUCLEOTIDE SEQUENCE</scope>
</reference>
<keyword evidence="2" id="KW-1185">Reference proteome</keyword>
<dbReference type="EMBL" id="CAJHNH020008541">
    <property type="protein sequence ID" value="CAG5136522.1"/>
    <property type="molecule type" value="Genomic_DNA"/>
</dbReference>
<organism evidence="1 2">
    <name type="scientific">Candidula unifasciata</name>
    <dbReference type="NCBI Taxonomy" id="100452"/>
    <lineage>
        <taxon>Eukaryota</taxon>
        <taxon>Metazoa</taxon>
        <taxon>Spiralia</taxon>
        <taxon>Lophotrochozoa</taxon>
        <taxon>Mollusca</taxon>
        <taxon>Gastropoda</taxon>
        <taxon>Heterobranchia</taxon>
        <taxon>Euthyneura</taxon>
        <taxon>Panpulmonata</taxon>
        <taxon>Eupulmonata</taxon>
        <taxon>Stylommatophora</taxon>
        <taxon>Helicina</taxon>
        <taxon>Helicoidea</taxon>
        <taxon>Geomitridae</taxon>
        <taxon>Candidula</taxon>
    </lineage>
</organism>
<feature type="non-terminal residue" evidence="1">
    <location>
        <position position="50"/>
    </location>
</feature>
<dbReference type="Proteomes" id="UP000678393">
    <property type="component" value="Unassembled WGS sequence"/>
</dbReference>
<dbReference type="AlphaFoldDB" id="A0A8S4A8M3"/>
<evidence type="ECO:0000313" key="1">
    <source>
        <dbReference type="EMBL" id="CAG5136522.1"/>
    </source>
</evidence>
<accession>A0A8S4A8M3</accession>
<gene>
    <name evidence="1" type="ORF">CUNI_LOCUS22080</name>
</gene>